<dbReference type="AlphaFoldDB" id="T0BBL1"/>
<dbReference type="RefSeq" id="WP_021298547.1">
    <property type="nucleotide sequence ID" value="NZ_AURB01000194.1"/>
</dbReference>
<dbReference type="KEGG" id="aaco:K1I37_13795"/>
<dbReference type="InterPro" id="IPR036390">
    <property type="entry name" value="WH_DNA-bd_sf"/>
</dbReference>
<evidence type="ECO:0000313" key="3">
    <source>
        <dbReference type="Proteomes" id="UP000829401"/>
    </source>
</evidence>
<dbReference type="PANTHER" id="PTHR33164">
    <property type="entry name" value="TRANSCRIPTIONAL REGULATOR, MARR FAMILY"/>
    <property type="match status" value="1"/>
</dbReference>
<name>T0BBL1_ALIAG</name>
<dbReference type="SMART" id="SM00347">
    <property type="entry name" value="HTH_MARR"/>
    <property type="match status" value="1"/>
</dbReference>
<dbReference type="PROSITE" id="PS50995">
    <property type="entry name" value="HTH_MARR_2"/>
    <property type="match status" value="1"/>
</dbReference>
<organism evidence="2 3">
    <name type="scientific">Alicyclobacillus acidoterrestris (strain ATCC 49025 / DSM 3922 / CIP 106132 / NCIMB 13137 / GD3B)</name>
    <dbReference type="NCBI Taxonomy" id="1356854"/>
    <lineage>
        <taxon>Bacteria</taxon>
        <taxon>Bacillati</taxon>
        <taxon>Bacillota</taxon>
        <taxon>Bacilli</taxon>
        <taxon>Bacillales</taxon>
        <taxon>Alicyclobacillaceae</taxon>
        <taxon>Alicyclobacillus</taxon>
    </lineage>
</organism>
<sequence>MDTERDNIDVIQYEVALLVRRAMAFSALHQQLGALDRPSYLLLRQLKESGAVGLKDLADIHHLDRSTISRQVAALQAKGLVRRIPDPIDGRMSAFEITARGLERLNKTMEIRHGRYAALLASWSDEDLAKFGEFLSRLNRTFID</sequence>
<accession>A0A9E6ZE33</accession>
<dbReference type="GO" id="GO:0003700">
    <property type="term" value="F:DNA-binding transcription factor activity"/>
    <property type="evidence" value="ECO:0007669"/>
    <property type="project" value="InterPro"/>
</dbReference>
<dbReference type="InterPro" id="IPR036388">
    <property type="entry name" value="WH-like_DNA-bd_sf"/>
</dbReference>
<dbReference type="OrthoDB" id="2389730at2"/>
<protein>
    <submittedName>
        <fullName evidence="2">MarR family transcriptional regulator</fullName>
    </submittedName>
</protein>
<keyword evidence="1" id="KW-0238">DNA-binding</keyword>
<proteinExistence type="predicted"/>
<evidence type="ECO:0000256" key="1">
    <source>
        <dbReference type="ARBA" id="ARBA00023125"/>
    </source>
</evidence>
<dbReference type="GO" id="GO:0003677">
    <property type="term" value="F:DNA binding"/>
    <property type="evidence" value="ECO:0007669"/>
    <property type="project" value="UniProtKB-KW"/>
</dbReference>
<dbReference type="eggNOG" id="COG1846">
    <property type="taxonomic scope" value="Bacteria"/>
</dbReference>
<keyword evidence="3" id="KW-1185">Reference proteome</keyword>
<reference evidence="3" key="1">
    <citation type="journal article" date="2022" name="G3 (Bethesda)">
        <title>Unveiling the complete genome sequence of Alicyclobacillus acidoterrestris DSM 3922T, a taint-producing strain.</title>
        <authorList>
            <person name="Leonardo I.C."/>
            <person name="Barreto Crespo M.T."/>
            <person name="Gaspar F.B."/>
        </authorList>
    </citation>
    <scope>NUCLEOTIDE SEQUENCE [LARGE SCALE GENOMIC DNA]</scope>
    <source>
        <strain evidence="3">DSM 3922</strain>
    </source>
</reference>
<accession>T0BBL1</accession>
<dbReference type="Gene3D" id="1.10.10.10">
    <property type="entry name" value="Winged helix-like DNA-binding domain superfamily/Winged helix DNA-binding domain"/>
    <property type="match status" value="1"/>
</dbReference>
<dbReference type="Pfam" id="PF01047">
    <property type="entry name" value="MarR"/>
    <property type="match status" value="1"/>
</dbReference>
<dbReference type="InterPro" id="IPR039422">
    <property type="entry name" value="MarR/SlyA-like"/>
</dbReference>
<dbReference type="Proteomes" id="UP000829401">
    <property type="component" value="Chromosome"/>
</dbReference>
<gene>
    <name evidence="2" type="ORF">K1I37_13795</name>
</gene>
<dbReference type="PANTHER" id="PTHR33164:SF57">
    <property type="entry name" value="MARR-FAMILY TRANSCRIPTIONAL REGULATOR"/>
    <property type="match status" value="1"/>
</dbReference>
<dbReference type="InterPro" id="IPR000835">
    <property type="entry name" value="HTH_MarR-typ"/>
</dbReference>
<dbReference type="SUPFAM" id="SSF46785">
    <property type="entry name" value="Winged helix' DNA-binding domain"/>
    <property type="match status" value="1"/>
</dbReference>
<dbReference type="EMBL" id="CP080467">
    <property type="protein sequence ID" value="UNO47757.1"/>
    <property type="molecule type" value="Genomic_DNA"/>
</dbReference>
<evidence type="ECO:0000313" key="2">
    <source>
        <dbReference type="EMBL" id="UNO47757.1"/>
    </source>
</evidence>
<dbReference type="GO" id="GO:0006950">
    <property type="term" value="P:response to stress"/>
    <property type="evidence" value="ECO:0007669"/>
    <property type="project" value="TreeGrafter"/>
</dbReference>
<dbReference type="STRING" id="1356854.N007_17070"/>